<evidence type="ECO:0000256" key="5">
    <source>
        <dbReference type="ARBA" id="ARBA00048200"/>
    </source>
</evidence>
<evidence type="ECO:0000256" key="4">
    <source>
        <dbReference type="ARBA" id="ARBA00017099"/>
    </source>
</evidence>
<dbReference type="PANTHER" id="PTHR10491">
    <property type="entry name" value="DTDP-4-DEHYDRORHAMNOSE REDUCTASE"/>
    <property type="match status" value="1"/>
</dbReference>
<evidence type="ECO:0000313" key="9">
    <source>
        <dbReference type="Proteomes" id="UP001235547"/>
    </source>
</evidence>
<dbReference type="GO" id="GO:0008831">
    <property type="term" value="F:dTDP-4-dehydrorhamnose reductase activity"/>
    <property type="evidence" value="ECO:0007669"/>
    <property type="project" value="UniProtKB-EC"/>
</dbReference>
<evidence type="ECO:0000256" key="1">
    <source>
        <dbReference type="ARBA" id="ARBA00004781"/>
    </source>
</evidence>
<accession>A0ABY8CQS1</accession>
<dbReference type="InterPro" id="IPR036291">
    <property type="entry name" value="NAD(P)-bd_dom_sf"/>
</dbReference>
<feature type="domain" description="RmlD-like substrate binding" evidence="7">
    <location>
        <begin position="1"/>
        <end position="287"/>
    </location>
</feature>
<dbReference type="RefSeq" id="WP_280731712.1">
    <property type="nucleotide sequence ID" value="NZ_CP120367.1"/>
</dbReference>
<dbReference type="Gene3D" id="3.40.50.720">
    <property type="entry name" value="NAD(P)-binding Rossmann-like Domain"/>
    <property type="match status" value="1"/>
</dbReference>
<keyword evidence="6 8" id="KW-0560">Oxidoreductase</keyword>
<comment type="cofactor">
    <cofactor evidence="6">
        <name>Mg(2+)</name>
        <dbReference type="ChEBI" id="CHEBI:18420"/>
    </cofactor>
    <text evidence="6">Binds 1 Mg(2+) ion per monomer.</text>
</comment>
<dbReference type="InterPro" id="IPR029903">
    <property type="entry name" value="RmlD-like-bd"/>
</dbReference>
<evidence type="ECO:0000259" key="7">
    <source>
        <dbReference type="Pfam" id="PF04321"/>
    </source>
</evidence>
<evidence type="ECO:0000256" key="6">
    <source>
        <dbReference type="RuleBase" id="RU364082"/>
    </source>
</evidence>
<name>A0ABY8CQS1_9HYPH</name>
<comment type="pathway">
    <text evidence="1 6">Carbohydrate biosynthesis; dTDP-L-rhamnose biosynthesis.</text>
</comment>
<dbReference type="CDD" id="cd05254">
    <property type="entry name" value="dTDP_HR_like_SDR_e"/>
    <property type="match status" value="1"/>
</dbReference>
<evidence type="ECO:0000256" key="2">
    <source>
        <dbReference type="ARBA" id="ARBA00010944"/>
    </source>
</evidence>
<dbReference type="Gene3D" id="3.90.25.10">
    <property type="entry name" value="UDP-galactose 4-epimerase, domain 1"/>
    <property type="match status" value="1"/>
</dbReference>
<dbReference type="EC" id="1.1.1.133" evidence="3 6"/>
<reference evidence="8 9" key="1">
    <citation type="submission" date="2023-03" db="EMBL/GenBank/DDBJ databases">
        <authorList>
            <person name="Kaur S."/>
            <person name="Espinosa-Saiz D."/>
            <person name="Velazquez E."/>
            <person name="Menendez E."/>
            <person name="diCenzo G.C."/>
        </authorList>
    </citation>
    <scope>NUCLEOTIDE SEQUENCE [LARGE SCALE GENOMIC DNA]</scope>
    <source>
        <strain evidence="8 9">LMG 27395</strain>
    </source>
</reference>
<organism evidence="8 9">
    <name type="scientific">Sinorhizobium numidicum</name>
    <dbReference type="NCBI Taxonomy" id="680248"/>
    <lineage>
        <taxon>Bacteria</taxon>
        <taxon>Pseudomonadati</taxon>
        <taxon>Pseudomonadota</taxon>
        <taxon>Alphaproteobacteria</taxon>
        <taxon>Hyphomicrobiales</taxon>
        <taxon>Rhizobiaceae</taxon>
        <taxon>Sinorhizobium/Ensifer group</taxon>
        <taxon>Sinorhizobium</taxon>
    </lineage>
</organism>
<comment type="similarity">
    <text evidence="2 6">Belongs to the dTDP-4-dehydrorhamnose reductase family.</text>
</comment>
<dbReference type="Pfam" id="PF04321">
    <property type="entry name" value="RmlD_sub_bind"/>
    <property type="match status" value="1"/>
</dbReference>
<comment type="catalytic activity">
    <reaction evidence="5 6">
        <text>dTDP-beta-L-rhamnose + NADP(+) = dTDP-4-dehydro-beta-L-rhamnose + NADPH + H(+)</text>
        <dbReference type="Rhea" id="RHEA:21796"/>
        <dbReference type="ChEBI" id="CHEBI:15378"/>
        <dbReference type="ChEBI" id="CHEBI:57510"/>
        <dbReference type="ChEBI" id="CHEBI:57783"/>
        <dbReference type="ChEBI" id="CHEBI:58349"/>
        <dbReference type="ChEBI" id="CHEBI:62830"/>
        <dbReference type="EC" id="1.1.1.133"/>
    </reaction>
</comment>
<dbReference type="SUPFAM" id="SSF51735">
    <property type="entry name" value="NAD(P)-binding Rossmann-fold domains"/>
    <property type="match status" value="1"/>
</dbReference>
<dbReference type="NCBIfam" id="TIGR01214">
    <property type="entry name" value="rmlD"/>
    <property type="match status" value="1"/>
</dbReference>
<sequence>MKILVTGTKGQVVTSVVEAAARLRGAELITLGRPEFDLTEPLAIKEAIVAAKPDIVISAAAYTAVDRAEDEPDLAYAVNVVGAASVAEAAASLRVPIIHLSTDYVFSGEGRGPRREDDETRPHSVYGSTKLEGERAIASLTPHHIILRTSWVYSPFGGNFVKTMLRLAESRETLSVVSDQYGCPTSALDLAAAILIIATQPIRDRFGVYHLAGAGESNRSGFARQILAASRRHGGPFADVRDIASADYPTKARCPQDSRLCTEKFEKTFGWHLPAWQISTETVVQRILHQDQSTTLPERRHSVKAR</sequence>
<dbReference type="InterPro" id="IPR005913">
    <property type="entry name" value="dTDP_dehydrorham_reduct"/>
</dbReference>
<proteinExistence type="inferred from homology"/>
<keyword evidence="6" id="KW-0521">NADP</keyword>
<evidence type="ECO:0000313" key="8">
    <source>
        <dbReference type="EMBL" id="WEX80988.1"/>
    </source>
</evidence>
<evidence type="ECO:0000256" key="3">
    <source>
        <dbReference type="ARBA" id="ARBA00012929"/>
    </source>
</evidence>
<gene>
    <name evidence="8" type="primary">rfbD</name>
    <name evidence="8" type="ORF">PYH38_000320</name>
</gene>
<dbReference type="Proteomes" id="UP001235547">
    <property type="component" value="Chromosome 2"/>
</dbReference>
<protein>
    <recommendedName>
        <fullName evidence="4 6">dTDP-4-dehydrorhamnose reductase</fullName>
        <ecNumber evidence="3 6">1.1.1.133</ecNumber>
    </recommendedName>
</protein>
<dbReference type="PANTHER" id="PTHR10491:SF4">
    <property type="entry name" value="METHIONINE ADENOSYLTRANSFERASE 2 SUBUNIT BETA"/>
    <property type="match status" value="1"/>
</dbReference>
<keyword evidence="9" id="KW-1185">Reference proteome</keyword>
<comment type="function">
    <text evidence="6">Catalyzes the reduction of dTDP-6-deoxy-L-lyxo-4-hexulose to yield dTDP-L-rhamnose.</text>
</comment>
<dbReference type="EMBL" id="CP120370">
    <property type="protein sequence ID" value="WEX80988.1"/>
    <property type="molecule type" value="Genomic_DNA"/>
</dbReference>